<dbReference type="OrthoDB" id="9811615at2"/>
<gene>
    <name evidence="1" type="ORF">DSCA_42750</name>
</gene>
<dbReference type="RefSeq" id="WP_155318303.1">
    <property type="nucleotide sequence ID" value="NZ_AP021874.1"/>
</dbReference>
<accession>A0A5K7YPS1</accession>
<dbReference type="Proteomes" id="UP000427906">
    <property type="component" value="Chromosome"/>
</dbReference>
<protein>
    <submittedName>
        <fullName evidence="1">Uncharacterized protein</fullName>
    </submittedName>
</protein>
<organism evidence="1 2">
    <name type="scientific">Desulfosarcina alkanivorans</name>
    <dbReference type="NCBI Taxonomy" id="571177"/>
    <lineage>
        <taxon>Bacteria</taxon>
        <taxon>Pseudomonadati</taxon>
        <taxon>Thermodesulfobacteriota</taxon>
        <taxon>Desulfobacteria</taxon>
        <taxon>Desulfobacterales</taxon>
        <taxon>Desulfosarcinaceae</taxon>
        <taxon>Desulfosarcina</taxon>
    </lineage>
</organism>
<name>A0A5K7YPS1_9BACT</name>
<proteinExistence type="predicted"/>
<reference evidence="1 2" key="1">
    <citation type="submission" date="2019-11" db="EMBL/GenBank/DDBJ databases">
        <title>Comparative genomics of hydrocarbon-degrading Desulfosarcina strains.</title>
        <authorList>
            <person name="Watanabe M."/>
            <person name="Kojima H."/>
            <person name="Fukui M."/>
        </authorList>
    </citation>
    <scope>NUCLEOTIDE SEQUENCE [LARGE SCALE GENOMIC DNA]</scope>
    <source>
        <strain evidence="1 2">PL12</strain>
    </source>
</reference>
<evidence type="ECO:0000313" key="2">
    <source>
        <dbReference type="Proteomes" id="UP000427906"/>
    </source>
</evidence>
<evidence type="ECO:0000313" key="1">
    <source>
        <dbReference type="EMBL" id="BBO70345.1"/>
    </source>
</evidence>
<dbReference type="EMBL" id="AP021874">
    <property type="protein sequence ID" value="BBO70345.1"/>
    <property type="molecule type" value="Genomic_DNA"/>
</dbReference>
<keyword evidence="2" id="KW-1185">Reference proteome</keyword>
<dbReference type="KEGG" id="dalk:DSCA_42750"/>
<sequence length="122" mass="14221">MFDLMHNRKRPGRNLVGFKSEIDNLFNRFVNLDFPLSREILKEGHWSPRVDVSERERDITIGASYFSSVGLRKGEIITLRRNDAAWADAPFQMVTSEVIRCEDVLNGIFNYKVGVRHLLTYF</sequence>
<dbReference type="AlphaFoldDB" id="A0A5K7YPS1"/>